<dbReference type="InterPro" id="IPR011527">
    <property type="entry name" value="ABC1_TM_dom"/>
</dbReference>
<dbReference type="InterPro" id="IPR003439">
    <property type="entry name" value="ABC_transporter-like_ATP-bd"/>
</dbReference>
<dbReference type="GO" id="GO:0005524">
    <property type="term" value="F:ATP binding"/>
    <property type="evidence" value="ECO:0007669"/>
    <property type="project" value="UniProtKB-KW"/>
</dbReference>
<proteinExistence type="inferred from homology"/>
<dbReference type="InterPro" id="IPR039421">
    <property type="entry name" value="Type_1_exporter"/>
</dbReference>
<evidence type="ECO:0000256" key="5">
    <source>
        <dbReference type="ARBA" id="ARBA00022840"/>
    </source>
</evidence>
<dbReference type="GO" id="GO:0015421">
    <property type="term" value="F:ABC-type oligopeptide transporter activity"/>
    <property type="evidence" value="ECO:0007669"/>
    <property type="project" value="TreeGrafter"/>
</dbReference>
<evidence type="ECO:0000259" key="12">
    <source>
        <dbReference type="PROSITE" id="PS50893"/>
    </source>
</evidence>
<dbReference type="CDD" id="cd18550">
    <property type="entry name" value="ABC_6TM_exporter_like"/>
    <property type="match status" value="1"/>
</dbReference>
<comment type="subcellular location">
    <subcellularLocation>
        <location evidence="1">Cell membrane</location>
        <topology evidence="1">Multi-pass membrane protein</topology>
    </subcellularLocation>
</comment>
<keyword evidence="2" id="KW-0813">Transport</keyword>
<dbReference type="Pfam" id="PF00664">
    <property type="entry name" value="ABC_membrane"/>
    <property type="match status" value="1"/>
</dbReference>
<organism evidence="14 15">
    <name type="scientific">Microcella alkalica</name>
    <dbReference type="NCBI Taxonomy" id="355930"/>
    <lineage>
        <taxon>Bacteria</taxon>
        <taxon>Bacillati</taxon>
        <taxon>Actinomycetota</taxon>
        <taxon>Actinomycetes</taxon>
        <taxon>Micrococcales</taxon>
        <taxon>Microbacteriaceae</taxon>
        <taxon>Microcella</taxon>
    </lineage>
</organism>
<dbReference type="Gene3D" id="3.40.50.300">
    <property type="entry name" value="P-loop containing nucleotide triphosphate hydrolases"/>
    <property type="match status" value="1"/>
</dbReference>
<evidence type="ECO:0000313" key="15">
    <source>
        <dbReference type="Proteomes" id="UP000585905"/>
    </source>
</evidence>
<dbReference type="RefSeq" id="WP_182490922.1">
    <property type="nucleotide sequence ID" value="NZ_BAAAOV010000020.1"/>
</dbReference>
<dbReference type="GO" id="GO:0005886">
    <property type="term" value="C:plasma membrane"/>
    <property type="evidence" value="ECO:0007669"/>
    <property type="project" value="UniProtKB-SubCell"/>
</dbReference>
<dbReference type="InterPro" id="IPR003593">
    <property type="entry name" value="AAA+_ATPase"/>
</dbReference>
<dbReference type="PANTHER" id="PTHR43394">
    <property type="entry name" value="ATP-DEPENDENT PERMEASE MDL1, MITOCHONDRIAL"/>
    <property type="match status" value="1"/>
</dbReference>
<evidence type="ECO:0000256" key="10">
    <source>
        <dbReference type="ARBA" id="ARBA00071747"/>
    </source>
</evidence>
<keyword evidence="6 11" id="KW-1133">Transmembrane helix</keyword>
<evidence type="ECO:0000313" key="14">
    <source>
        <dbReference type="EMBL" id="MBA8848101.1"/>
    </source>
</evidence>
<evidence type="ECO:0000256" key="6">
    <source>
        <dbReference type="ARBA" id="ARBA00022989"/>
    </source>
</evidence>
<accession>A0A839E6M6</accession>
<dbReference type="Pfam" id="PF00005">
    <property type="entry name" value="ABC_tran"/>
    <property type="match status" value="1"/>
</dbReference>
<dbReference type="PROSITE" id="PS00211">
    <property type="entry name" value="ABC_TRANSPORTER_1"/>
    <property type="match status" value="1"/>
</dbReference>
<dbReference type="PANTHER" id="PTHR43394:SF1">
    <property type="entry name" value="ATP-BINDING CASSETTE SUB-FAMILY B MEMBER 10, MITOCHONDRIAL"/>
    <property type="match status" value="1"/>
</dbReference>
<keyword evidence="7 11" id="KW-0472">Membrane</keyword>
<reference evidence="14 15" key="1">
    <citation type="submission" date="2020-07" db="EMBL/GenBank/DDBJ databases">
        <title>Sequencing the genomes of 1000 actinobacteria strains.</title>
        <authorList>
            <person name="Klenk H.-P."/>
        </authorList>
    </citation>
    <scope>NUCLEOTIDE SEQUENCE [LARGE SCALE GENOMIC DNA]</scope>
    <source>
        <strain evidence="14 15">DSM 19663</strain>
    </source>
</reference>
<sequence>MSAVSRGGRGGRVAGSDVAAQKAANAEAPRIPNLLPRIAQLFAPHKAVLALTIALVLVSAGLSVLPPLLTQQAFDVGLFPPEGEPNVPVLLRIVGLMLVLWVASAGLGIAQTYLTASVGNSVMAQLRVTLFDHLQRMELAFFTRTKTGVIQSRLQNDVGGVASVLSNTVSSVIGNTVTVLAALVAMLLLSWQLTLTAVILLPLLIAAQQRVGQVRARIATKTQESLSDMTAITQEALSVSGIMLAKGFFRQNAEVDRYRAENETQRGLQVQLQMSGQWFFAMVNVFLSVIPAIIYLVAAWLLQADVAITAGTLVAFTTVQARLTFPLLGLMRVALDLQTSGALFARIFEYLDLKPAITEAPDARAVDERQVGRIRFEDVVFRYPDAGPDQAPTLDRVSFSVEPGQFVAFVGPSGAGKTTISYLIPRLHEASEGRVLFAGDDVRELNQESLIAQVGIVSQETYLFHATIAENLRYAKPEATDEELEVACRAASIHETIASFPDGYDTIVGERGYRLSGGEKQRIAIARVLLKDPPVLILDEATSALDSVSERVVQSALDSATRGRTTVAIAHRLSTVAGADVIHVIDRGRIVEIGSHDELLALGGVYARLVAEQSTDFGRSASAASPHAL</sequence>
<dbReference type="InterPro" id="IPR017871">
    <property type="entry name" value="ABC_transporter-like_CS"/>
</dbReference>
<feature type="domain" description="ABC transmembrane type-1" evidence="13">
    <location>
        <begin position="50"/>
        <end position="339"/>
    </location>
</feature>
<keyword evidence="4" id="KW-0547">Nucleotide-binding</keyword>
<gene>
    <name evidence="14" type="ORF">FHX53_001700</name>
</gene>
<evidence type="ECO:0000256" key="1">
    <source>
        <dbReference type="ARBA" id="ARBA00004651"/>
    </source>
</evidence>
<dbReference type="GO" id="GO:0016887">
    <property type="term" value="F:ATP hydrolysis activity"/>
    <property type="evidence" value="ECO:0007669"/>
    <property type="project" value="InterPro"/>
</dbReference>
<keyword evidence="3 11" id="KW-0812">Transmembrane</keyword>
<dbReference type="SMART" id="SM00382">
    <property type="entry name" value="AAA"/>
    <property type="match status" value="1"/>
</dbReference>
<feature type="transmembrane region" description="Helical" evidence="11">
    <location>
        <begin position="179"/>
        <end position="207"/>
    </location>
</feature>
<protein>
    <recommendedName>
        <fullName evidence="10">Fatty acid ABC transporter ATP-binding/permease protein</fullName>
    </recommendedName>
</protein>
<evidence type="ECO:0000259" key="13">
    <source>
        <dbReference type="PROSITE" id="PS50929"/>
    </source>
</evidence>
<evidence type="ECO:0000256" key="7">
    <source>
        <dbReference type="ARBA" id="ARBA00023136"/>
    </source>
</evidence>
<keyword evidence="15" id="KW-1185">Reference proteome</keyword>
<evidence type="ECO:0000256" key="11">
    <source>
        <dbReference type="SAM" id="Phobius"/>
    </source>
</evidence>
<feature type="transmembrane region" description="Helical" evidence="11">
    <location>
        <begin position="47"/>
        <end position="69"/>
    </location>
</feature>
<evidence type="ECO:0000256" key="8">
    <source>
        <dbReference type="ARBA" id="ARBA00055053"/>
    </source>
</evidence>
<dbReference type="GO" id="GO:0090374">
    <property type="term" value="P:oligopeptide export from mitochondrion"/>
    <property type="evidence" value="ECO:0007669"/>
    <property type="project" value="TreeGrafter"/>
</dbReference>
<feature type="transmembrane region" description="Helical" evidence="11">
    <location>
        <begin position="278"/>
        <end position="300"/>
    </location>
</feature>
<dbReference type="Gene3D" id="1.20.1560.10">
    <property type="entry name" value="ABC transporter type 1, transmembrane domain"/>
    <property type="match status" value="1"/>
</dbReference>
<feature type="transmembrane region" description="Helical" evidence="11">
    <location>
        <begin position="89"/>
        <end position="110"/>
    </location>
</feature>
<dbReference type="Proteomes" id="UP000585905">
    <property type="component" value="Unassembled WGS sequence"/>
</dbReference>
<comment type="function">
    <text evidence="8">ABC transporter involved in fatty acid import. Transmembrane domains (TMD) form a pore in the membrane and the ATP-binding domain (NBD) is responsible for energy generation.</text>
</comment>
<evidence type="ECO:0000256" key="3">
    <source>
        <dbReference type="ARBA" id="ARBA00022692"/>
    </source>
</evidence>
<evidence type="ECO:0000256" key="4">
    <source>
        <dbReference type="ARBA" id="ARBA00022741"/>
    </source>
</evidence>
<dbReference type="SUPFAM" id="SSF52540">
    <property type="entry name" value="P-loop containing nucleoside triphosphate hydrolases"/>
    <property type="match status" value="1"/>
</dbReference>
<dbReference type="AlphaFoldDB" id="A0A839E6M6"/>
<dbReference type="SUPFAM" id="SSF90123">
    <property type="entry name" value="ABC transporter transmembrane region"/>
    <property type="match status" value="1"/>
</dbReference>
<evidence type="ECO:0000256" key="9">
    <source>
        <dbReference type="ARBA" id="ARBA00061644"/>
    </source>
</evidence>
<keyword evidence="5 14" id="KW-0067">ATP-binding</keyword>
<dbReference type="EMBL" id="JACGWX010000004">
    <property type="protein sequence ID" value="MBA8848101.1"/>
    <property type="molecule type" value="Genomic_DNA"/>
</dbReference>
<feature type="transmembrane region" description="Helical" evidence="11">
    <location>
        <begin position="154"/>
        <end position="173"/>
    </location>
</feature>
<dbReference type="PROSITE" id="PS50929">
    <property type="entry name" value="ABC_TM1F"/>
    <property type="match status" value="1"/>
</dbReference>
<comment type="caution">
    <text evidence="14">The sequence shown here is derived from an EMBL/GenBank/DDBJ whole genome shotgun (WGS) entry which is preliminary data.</text>
</comment>
<dbReference type="FunFam" id="3.40.50.300:FF:000287">
    <property type="entry name" value="Multidrug ABC transporter ATP-binding protein"/>
    <property type="match status" value="1"/>
</dbReference>
<dbReference type="InterPro" id="IPR027417">
    <property type="entry name" value="P-loop_NTPase"/>
</dbReference>
<name>A0A839E6M6_9MICO</name>
<dbReference type="InterPro" id="IPR036640">
    <property type="entry name" value="ABC1_TM_sf"/>
</dbReference>
<feature type="domain" description="ABC transporter" evidence="12">
    <location>
        <begin position="374"/>
        <end position="612"/>
    </location>
</feature>
<evidence type="ECO:0000256" key="2">
    <source>
        <dbReference type="ARBA" id="ARBA00022448"/>
    </source>
</evidence>
<dbReference type="PROSITE" id="PS50893">
    <property type="entry name" value="ABC_TRANSPORTER_2"/>
    <property type="match status" value="1"/>
</dbReference>
<comment type="similarity">
    <text evidence="9">Belongs to the ABC transporter superfamily. Lipid exporter (TC 3.A.1.106) family.</text>
</comment>